<gene>
    <name evidence="1" type="ORF">HNQ81_002199</name>
</gene>
<keyword evidence="2" id="KW-1185">Reference proteome</keyword>
<dbReference type="EMBL" id="JACHEO010000012">
    <property type="protein sequence ID" value="MBB5348463.1"/>
    <property type="molecule type" value="Genomic_DNA"/>
</dbReference>
<sequence length="234" mass="26139">MTEYTKIFNVIVAVDSTYMNESFWTSVITDYMPFLAQSFQEMGADVSKRFVCITRQDDEARINASLRVIRKHSVLQQFAETVKGSPCPFDIPAILRFALEEAEQTPLQGLIIFAASQRQPAKAKALENEIRPLAQRLKALGVTTFIFDSADEHNLVSSHISGMFGKTALWANGMHVSFHSGNLRVMYEYMKLIGPVVAADLGALKRQSGDLITVHGKHLFRKCLMRLDPGAKKG</sequence>
<evidence type="ECO:0000313" key="2">
    <source>
        <dbReference type="Proteomes" id="UP000539642"/>
    </source>
</evidence>
<organism evidence="1 2">
    <name type="scientific">Desulfoprunum benzoelyticum</name>
    <dbReference type="NCBI Taxonomy" id="1506996"/>
    <lineage>
        <taxon>Bacteria</taxon>
        <taxon>Pseudomonadati</taxon>
        <taxon>Thermodesulfobacteriota</taxon>
        <taxon>Desulfobulbia</taxon>
        <taxon>Desulfobulbales</taxon>
        <taxon>Desulfobulbaceae</taxon>
        <taxon>Desulfoprunum</taxon>
    </lineage>
</organism>
<protein>
    <submittedName>
        <fullName evidence="1">Uncharacterized protein</fullName>
    </submittedName>
</protein>
<dbReference type="Proteomes" id="UP000539642">
    <property type="component" value="Unassembled WGS sequence"/>
</dbReference>
<dbReference type="RefSeq" id="WP_183351228.1">
    <property type="nucleotide sequence ID" value="NZ_JACHEO010000012.1"/>
</dbReference>
<accession>A0A840UUI7</accession>
<comment type="caution">
    <text evidence="1">The sequence shown here is derived from an EMBL/GenBank/DDBJ whole genome shotgun (WGS) entry which is preliminary data.</text>
</comment>
<dbReference type="AlphaFoldDB" id="A0A840UUI7"/>
<proteinExistence type="predicted"/>
<reference evidence="1 2" key="1">
    <citation type="submission" date="2020-08" db="EMBL/GenBank/DDBJ databases">
        <title>Genomic Encyclopedia of Type Strains, Phase IV (KMG-IV): sequencing the most valuable type-strain genomes for metagenomic binning, comparative biology and taxonomic classification.</title>
        <authorList>
            <person name="Goeker M."/>
        </authorList>
    </citation>
    <scope>NUCLEOTIDE SEQUENCE [LARGE SCALE GENOMIC DNA]</scope>
    <source>
        <strain evidence="1 2">DSM 28570</strain>
    </source>
</reference>
<evidence type="ECO:0000313" key="1">
    <source>
        <dbReference type="EMBL" id="MBB5348463.1"/>
    </source>
</evidence>
<name>A0A840UUI7_9BACT</name>